<accession>A0A7S8ICR2</accession>
<dbReference type="EMBL" id="CP062983">
    <property type="protein sequence ID" value="QPC80746.1"/>
    <property type="molecule type" value="Genomic_DNA"/>
</dbReference>
<organism evidence="5 6">
    <name type="scientific">Phototrophicus methaneseepsis</name>
    <dbReference type="NCBI Taxonomy" id="2710758"/>
    <lineage>
        <taxon>Bacteria</taxon>
        <taxon>Bacillati</taxon>
        <taxon>Chloroflexota</taxon>
        <taxon>Candidatus Thermofontia</taxon>
        <taxon>Phototrophicales</taxon>
        <taxon>Phototrophicaceae</taxon>
        <taxon>Phototrophicus</taxon>
    </lineage>
</organism>
<dbReference type="PANTHER" id="PTHR43085:SF57">
    <property type="entry name" value="CARBOHYDRATE KINASE PFKB DOMAIN-CONTAINING PROTEIN"/>
    <property type="match status" value="1"/>
</dbReference>
<dbReference type="SUPFAM" id="SSF53613">
    <property type="entry name" value="Ribokinase-like"/>
    <property type="match status" value="1"/>
</dbReference>
<dbReference type="GO" id="GO:0016301">
    <property type="term" value="F:kinase activity"/>
    <property type="evidence" value="ECO:0007669"/>
    <property type="project" value="UniProtKB-KW"/>
</dbReference>
<proteinExistence type="inferred from homology"/>
<name>A0A7S8ICR2_9CHLR</name>
<dbReference type="Proteomes" id="UP000594468">
    <property type="component" value="Chromosome"/>
</dbReference>
<feature type="domain" description="Carbohydrate kinase PfkB" evidence="4">
    <location>
        <begin position="185"/>
        <end position="264"/>
    </location>
</feature>
<dbReference type="AlphaFoldDB" id="A0A7S8ICR2"/>
<evidence type="ECO:0000256" key="3">
    <source>
        <dbReference type="ARBA" id="ARBA00022777"/>
    </source>
</evidence>
<dbReference type="Gene3D" id="3.40.1190.20">
    <property type="match status" value="1"/>
</dbReference>
<keyword evidence="6" id="KW-1185">Reference proteome</keyword>
<evidence type="ECO:0000256" key="2">
    <source>
        <dbReference type="ARBA" id="ARBA00022679"/>
    </source>
</evidence>
<dbReference type="InterPro" id="IPR029056">
    <property type="entry name" value="Ribokinase-like"/>
</dbReference>
<evidence type="ECO:0000313" key="5">
    <source>
        <dbReference type="EMBL" id="QPC80746.1"/>
    </source>
</evidence>
<gene>
    <name evidence="5" type="ORF">G4Y79_13595</name>
</gene>
<evidence type="ECO:0000259" key="4">
    <source>
        <dbReference type="Pfam" id="PF00294"/>
    </source>
</evidence>
<evidence type="ECO:0000256" key="1">
    <source>
        <dbReference type="ARBA" id="ARBA00010688"/>
    </source>
</evidence>
<dbReference type="RefSeq" id="WP_195168821.1">
    <property type="nucleotide sequence ID" value="NZ_CP062983.1"/>
</dbReference>
<dbReference type="InterPro" id="IPR050306">
    <property type="entry name" value="PfkB_Carbo_kinase"/>
</dbReference>
<dbReference type="PANTHER" id="PTHR43085">
    <property type="entry name" value="HEXOKINASE FAMILY MEMBER"/>
    <property type="match status" value="1"/>
</dbReference>
<sequence>MATIDYLLLGHITADIAPEGRTLGGTVSYAAPIASQFDHQVGILTSAAPDEPLLFQLMDAATLSVRVAKATTTFENIYPPNASRIQYVHALASKLTYEDIPSGWVNAPLVHLAPLVEEVPPEIVHRFPDSTVMLTPQGWLRQWDEQGKVSFKRWYDEDILSAVDIIVFSKPDVAAAPEMEYEFARAVKHCLVTDGADGGIYYYEGQPMPYRADPVQEVDPTGAGDVFATALLASLPLLDHNMQAAIKVAIRLSAISVTHPGVVVFTPDDINQAIEAARQEFL</sequence>
<dbReference type="KEGG" id="pmet:G4Y79_13595"/>
<comment type="similarity">
    <text evidence="1">Belongs to the carbohydrate kinase PfkB family.</text>
</comment>
<dbReference type="InterPro" id="IPR011611">
    <property type="entry name" value="PfkB_dom"/>
</dbReference>
<reference evidence="5 6" key="1">
    <citation type="submission" date="2020-02" db="EMBL/GenBank/DDBJ databases">
        <authorList>
            <person name="Zheng R.K."/>
            <person name="Sun C.M."/>
        </authorList>
    </citation>
    <scope>NUCLEOTIDE SEQUENCE [LARGE SCALE GENOMIC DNA]</scope>
    <source>
        <strain evidence="6">rifampicinis</strain>
    </source>
</reference>
<keyword evidence="3" id="KW-0418">Kinase</keyword>
<dbReference type="Pfam" id="PF00294">
    <property type="entry name" value="PfkB"/>
    <property type="match status" value="1"/>
</dbReference>
<evidence type="ECO:0000313" key="6">
    <source>
        <dbReference type="Proteomes" id="UP000594468"/>
    </source>
</evidence>
<keyword evidence="2" id="KW-0808">Transferase</keyword>
<protein>
    <recommendedName>
        <fullName evidence="4">Carbohydrate kinase PfkB domain-containing protein</fullName>
    </recommendedName>
</protein>